<feature type="domain" description="GFO/IDH/MocA-like oxidoreductase" evidence="7">
    <location>
        <begin position="149"/>
        <end position="289"/>
    </location>
</feature>
<dbReference type="Gene3D" id="3.30.360.10">
    <property type="entry name" value="Dihydrodipicolinate Reductase, domain 2"/>
    <property type="match status" value="1"/>
</dbReference>
<evidence type="ECO:0000259" key="6">
    <source>
        <dbReference type="Pfam" id="PF01408"/>
    </source>
</evidence>
<dbReference type="Pfam" id="PF22725">
    <property type="entry name" value="GFO_IDH_MocA_C3"/>
    <property type="match status" value="1"/>
</dbReference>
<evidence type="ECO:0000256" key="3">
    <source>
        <dbReference type="ARBA" id="ARBA00038984"/>
    </source>
</evidence>
<dbReference type="GO" id="GO:0047837">
    <property type="term" value="F:D-xylose 1-dehydrogenase (NADP+) activity"/>
    <property type="evidence" value="ECO:0007669"/>
    <property type="project" value="UniProtKB-EC"/>
</dbReference>
<dbReference type="Proteomes" id="UP000799444">
    <property type="component" value="Unassembled WGS sequence"/>
</dbReference>
<comment type="caution">
    <text evidence="8">The sequence shown here is derived from an EMBL/GenBank/DDBJ whole genome shotgun (WGS) entry which is preliminary data.</text>
</comment>
<dbReference type="GO" id="GO:0000166">
    <property type="term" value="F:nucleotide binding"/>
    <property type="evidence" value="ECO:0007669"/>
    <property type="project" value="InterPro"/>
</dbReference>
<dbReference type="Pfam" id="PF01408">
    <property type="entry name" value="GFO_IDH_MocA"/>
    <property type="match status" value="1"/>
</dbReference>
<comment type="catalytic activity">
    <reaction evidence="5">
        <text>D-xylose + NADP(+) = D-xylono-1,5-lactone + NADPH + H(+)</text>
        <dbReference type="Rhea" id="RHEA:22000"/>
        <dbReference type="ChEBI" id="CHEBI:15378"/>
        <dbReference type="ChEBI" id="CHEBI:15867"/>
        <dbReference type="ChEBI" id="CHEBI:53455"/>
        <dbReference type="ChEBI" id="CHEBI:57783"/>
        <dbReference type="ChEBI" id="CHEBI:58349"/>
        <dbReference type="EC" id="1.1.1.179"/>
    </reaction>
</comment>
<dbReference type="PANTHER" id="PTHR22604:SF115">
    <property type="entry name" value="DIHYDRODIOL DEHYDROGENASE, PUTATIVE (AFU_ORTHOLOGUE AFUA_1G07520)-RELATED"/>
    <property type="match status" value="1"/>
</dbReference>
<dbReference type="InterPro" id="IPR055170">
    <property type="entry name" value="GFO_IDH_MocA-like_dom"/>
</dbReference>
<dbReference type="EC" id="1.1.1.179" evidence="3"/>
<dbReference type="SUPFAM" id="SSF55347">
    <property type="entry name" value="Glyceraldehyde-3-phosphate dehydrogenase-like, C-terminal domain"/>
    <property type="match status" value="1"/>
</dbReference>
<dbReference type="PANTHER" id="PTHR22604">
    <property type="entry name" value="OXIDOREDUCTASES"/>
    <property type="match status" value="1"/>
</dbReference>
<evidence type="ECO:0000256" key="5">
    <source>
        <dbReference type="ARBA" id="ARBA00049233"/>
    </source>
</evidence>
<evidence type="ECO:0000256" key="1">
    <source>
        <dbReference type="ARBA" id="ARBA00010928"/>
    </source>
</evidence>
<proteinExistence type="inferred from homology"/>
<dbReference type="Gene3D" id="3.40.50.720">
    <property type="entry name" value="NAD(P)-binding Rossmann-like Domain"/>
    <property type="match status" value="1"/>
</dbReference>
<dbReference type="EMBL" id="ML996214">
    <property type="protein sequence ID" value="KAF2730592.1"/>
    <property type="molecule type" value="Genomic_DNA"/>
</dbReference>
<name>A0A9P4QNC2_9PLEO</name>
<evidence type="ECO:0000259" key="7">
    <source>
        <dbReference type="Pfam" id="PF22725"/>
    </source>
</evidence>
<keyword evidence="9" id="KW-1185">Reference proteome</keyword>
<evidence type="ECO:0000313" key="9">
    <source>
        <dbReference type="Proteomes" id="UP000799444"/>
    </source>
</evidence>
<protein>
    <recommendedName>
        <fullName evidence="3">D-xylose 1-dehydrogenase (NADP(+), D-xylono-1,5-lactone-forming)</fullName>
        <ecNumber evidence="3">1.1.1.179</ecNumber>
    </recommendedName>
    <alternativeName>
        <fullName evidence="4">D-xylose-NADP dehydrogenase</fullName>
    </alternativeName>
</protein>
<organism evidence="8 9">
    <name type="scientific">Polyplosphaeria fusca</name>
    <dbReference type="NCBI Taxonomy" id="682080"/>
    <lineage>
        <taxon>Eukaryota</taxon>
        <taxon>Fungi</taxon>
        <taxon>Dikarya</taxon>
        <taxon>Ascomycota</taxon>
        <taxon>Pezizomycotina</taxon>
        <taxon>Dothideomycetes</taxon>
        <taxon>Pleosporomycetidae</taxon>
        <taxon>Pleosporales</taxon>
        <taxon>Tetraplosphaeriaceae</taxon>
        <taxon>Polyplosphaeria</taxon>
    </lineage>
</organism>
<dbReference type="InterPro" id="IPR000683">
    <property type="entry name" value="Gfo/Idh/MocA-like_OxRdtase_N"/>
</dbReference>
<comment type="similarity">
    <text evidence="1">Belongs to the Gfo/Idh/MocA family.</text>
</comment>
<gene>
    <name evidence="8" type="ORF">EJ04DRAFT_38634</name>
</gene>
<evidence type="ECO:0000256" key="2">
    <source>
        <dbReference type="ARBA" id="ARBA00023002"/>
    </source>
</evidence>
<evidence type="ECO:0000256" key="4">
    <source>
        <dbReference type="ARBA" id="ARBA00042988"/>
    </source>
</evidence>
<accession>A0A9P4QNC2</accession>
<dbReference type="AlphaFoldDB" id="A0A9P4QNC2"/>
<dbReference type="InterPro" id="IPR036291">
    <property type="entry name" value="NAD(P)-bd_dom_sf"/>
</dbReference>
<evidence type="ECO:0000313" key="8">
    <source>
        <dbReference type="EMBL" id="KAF2730592.1"/>
    </source>
</evidence>
<reference evidence="8" key="1">
    <citation type="journal article" date="2020" name="Stud. Mycol.">
        <title>101 Dothideomycetes genomes: a test case for predicting lifestyles and emergence of pathogens.</title>
        <authorList>
            <person name="Haridas S."/>
            <person name="Albert R."/>
            <person name="Binder M."/>
            <person name="Bloem J."/>
            <person name="Labutti K."/>
            <person name="Salamov A."/>
            <person name="Andreopoulos B."/>
            <person name="Baker S."/>
            <person name="Barry K."/>
            <person name="Bills G."/>
            <person name="Bluhm B."/>
            <person name="Cannon C."/>
            <person name="Castanera R."/>
            <person name="Culley D."/>
            <person name="Daum C."/>
            <person name="Ezra D."/>
            <person name="Gonzalez J."/>
            <person name="Henrissat B."/>
            <person name="Kuo A."/>
            <person name="Liang C."/>
            <person name="Lipzen A."/>
            <person name="Lutzoni F."/>
            <person name="Magnuson J."/>
            <person name="Mondo S."/>
            <person name="Nolan M."/>
            <person name="Ohm R."/>
            <person name="Pangilinan J."/>
            <person name="Park H.-J."/>
            <person name="Ramirez L."/>
            <person name="Alfaro M."/>
            <person name="Sun H."/>
            <person name="Tritt A."/>
            <person name="Yoshinaga Y."/>
            <person name="Zwiers L.-H."/>
            <person name="Turgeon B."/>
            <person name="Goodwin S."/>
            <person name="Spatafora J."/>
            <person name="Crous P."/>
            <person name="Grigoriev I."/>
        </authorList>
    </citation>
    <scope>NUCLEOTIDE SEQUENCE</scope>
    <source>
        <strain evidence="8">CBS 125425</strain>
    </source>
</reference>
<sequence>MSTPKTIRWGILATGGIAKTFTKDLLVDPQTRGVTNVKHTVVAAASSSSQSRAQDFLKDTGCPADAKAYGSYEELVKDPNIDIIYIATPHSHHYQNAMLCLEAGKNVLCEKAFTVNAAQAKALAEKAKEKDLFLMEAVWTRYFPLSIYVRDLITSGRIGPVVRVTADNGFATDPEEAFGDGKHRLVNPDLAGGALLDLGIYSLTWVFQTLYHTQPEKTRQPPKVLAAVKNYSQTKAADETTTIMLVFPRSPEDGGDAHAVATTSIRVTTTPGGTHDAPSIRISGPKGEIQVFPPAFRPTRTKLILNDGTVEEKHWPHPGPGKGSGWYNGFGNGKNAEGEGHGMFWEADEAATALLEGRKEGKYEGLAESILIMEVMDEVRKQGGLVYPEKIETTKYPTEL</sequence>
<dbReference type="SUPFAM" id="SSF51735">
    <property type="entry name" value="NAD(P)-binding Rossmann-fold domains"/>
    <property type="match status" value="1"/>
</dbReference>
<feature type="domain" description="Gfo/Idh/MocA-like oxidoreductase N-terminal" evidence="6">
    <location>
        <begin position="8"/>
        <end position="135"/>
    </location>
</feature>
<dbReference type="InterPro" id="IPR050984">
    <property type="entry name" value="Gfo/Idh/MocA_domain"/>
</dbReference>
<dbReference type="OrthoDB" id="2129491at2759"/>
<keyword evidence="2" id="KW-0560">Oxidoreductase</keyword>